<sequence>MKTLIIFTVLLCIFGVHARNTDKNERERSLNQQIDDISSIRDYRAGQMRHRRKRWQMNYGYDYPVPPNPYYPNRRVYENEQDLIPKILRLLDEIADYVKRPPPPPAPQPIYVPYPVPYPIPQNCTCNVRVSAVPNITRRFPVLEDSNQNWGIVDTNAEALEKDDPNDGARPISFEPIKPSRPQRPPPKVEHGSTQEDITVTTQAPRYQRTTADACNAAILMCCNDQHPKACFTRSGCSMTYAGKNACSRESILATIEAYSRAYSPVV</sequence>
<feature type="signal peptide" evidence="2">
    <location>
        <begin position="1"/>
        <end position="18"/>
    </location>
</feature>
<evidence type="ECO:0000313" key="3">
    <source>
        <dbReference type="EMBL" id="CAG9795253.1"/>
    </source>
</evidence>
<keyword evidence="4" id="KW-1185">Reference proteome</keyword>
<dbReference type="OrthoDB" id="7092459at2759"/>
<evidence type="ECO:0000256" key="1">
    <source>
        <dbReference type="SAM" id="MobiDB-lite"/>
    </source>
</evidence>
<reference evidence="3" key="1">
    <citation type="submission" date="2021-12" db="EMBL/GenBank/DDBJ databases">
        <authorList>
            <person name="King R."/>
        </authorList>
    </citation>
    <scope>NUCLEOTIDE SEQUENCE</scope>
</reference>
<gene>
    <name evidence="3" type="ORF">DIATSA_LOCUS12540</name>
</gene>
<evidence type="ECO:0000256" key="2">
    <source>
        <dbReference type="SAM" id="SignalP"/>
    </source>
</evidence>
<organism evidence="3 4">
    <name type="scientific">Diatraea saccharalis</name>
    <name type="common">sugarcane borer</name>
    <dbReference type="NCBI Taxonomy" id="40085"/>
    <lineage>
        <taxon>Eukaryota</taxon>
        <taxon>Metazoa</taxon>
        <taxon>Ecdysozoa</taxon>
        <taxon>Arthropoda</taxon>
        <taxon>Hexapoda</taxon>
        <taxon>Insecta</taxon>
        <taxon>Pterygota</taxon>
        <taxon>Neoptera</taxon>
        <taxon>Endopterygota</taxon>
        <taxon>Lepidoptera</taxon>
        <taxon>Glossata</taxon>
        <taxon>Ditrysia</taxon>
        <taxon>Pyraloidea</taxon>
        <taxon>Crambidae</taxon>
        <taxon>Crambinae</taxon>
        <taxon>Diatraea</taxon>
    </lineage>
</organism>
<dbReference type="Proteomes" id="UP001153714">
    <property type="component" value="Chromosome 7"/>
</dbReference>
<accession>A0A9N9REU0</accession>
<keyword evidence="2" id="KW-0732">Signal</keyword>
<reference evidence="3" key="2">
    <citation type="submission" date="2022-10" db="EMBL/GenBank/DDBJ databases">
        <authorList>
            <consortium name="ENA_rothamsted_submissions"/>
            <consortium name="culmorum"/>
            <person name="King R."/>
        </authorList>
    </citation>
    <scope>NUCLEOTIDE SEQUENCE</scope>
</reference>
<feature type="region of interest" description="Disordered" evidence="1">
    <location>
        <begin position="158"/>
        <end position="196"/>
    </location>
</feature>
<evidence type="ECO:0000313" key="4">
    <source>
        <dbReference type="Proteomes" id="UP001153714"/>
    </source>
</evidence>
<protein>
    <submittedName>
        <fullName evidence="3">Uncharacterized protein</fullName>
    </submittedName>
</protein>
<proteinExistence type="predicted"/>
<name>A0A9N9REU0_9NEOP</name>
<dbReference type="EMBL" id="OU893338">
    <property type="protein sequence ID" value="CAG9795253.1"/>
    <property type="molecule type" value="Genomic_DNA"/>
</dbReference>
<feature type="chain" id="PRO_5040463854" evidence="2">
    <location>
        <begin position="19"/>
        <end position="267"/>
    </location>
</feature>
<dbReference type="AlphaFoldDB" id="A0A9N9REU0"/>